<dbReference type="AlphaFoldDB" id="A0A917D7I7"/>
<dbReference type="Proteomes" id="UP000616608">
    <property type="component" value="Unassembled WGS sequence"/>
</dbReference>
<protein>
    <submittedName>
        <fullName evidence="1">Uncharacterized protein</fullName>
    </submittedName>
</protein>
<accession>A0A917D7I7</accession>
<reference evidence="1" key="2">
    <citation type="submission" date="2020-09" db="EMBL/GenBank/DDBJ databases">
        <authorList>
            <person name="Sun Q."/>
            <person name="Zhou Y."/>
        </authorList>
    </citation>
    <scope>NUCLEOTIDE SEQUENCE</scope>
    <source>
        <strain evidence="1">CGMCC 1.15760</strain>
    </source>
</reference>
<evidence type="ECO:0000313" key="1">
    <source>
        <dbReference type="EMBL" id="GGG13812.1"/>
    </source>
</evidence>
<keyword evidence="2" id="KW-1185">Reference proteome</keyword>
<name>A0A917D7I7_9BACI</name>
<comment type="caution">
    <text evidence="1">The sequence shown here is derived from an EMBL/GenBank/DDBJ whole genome shotgun (WGS) entry which is preliminary data.</text>
</comment>
<sequence length="170" mass="19809">MYPYLYRIEPHKKQYVLHQIVNKDTILCGTIYKEKQAHWKTLINTITILSLQDTFPFSSTLCAYNTHDQEIVKIQPKFSLHHLSFELKINHELFLLQEHKDELLRSVYTCTLNDAEIIITSNFKEDYFIHIAAQEVATIQASGGHFTIQANIQDENLLLLIASLYLTITQ</sequence>
<evidence type="ECO:0000313" key="2">
    <source>
        <dbReference type="Proteomes" id="UP000616608"/>
    </source>
</evidence>
<reference evidence="1" key="1">
    <citation type="journal article" date="2014" name="Int. J. Syst. Evol. Microbiol.">
        <title>Complete genome sequence of Corynebacterium casei LMG S-19264T (=DSM 44701T), isolated from a smear-ripened cheese.</title>
        <authorList>
            <consortium name="US DOE Joint Genome Institute (JGI-PGF)"/>
            <person name="Walter F."/>
            <person name="Albersmeier A."/>
            <person name="Kalinowski J."/>
            <person name="Ruckert C."/>
        </authorList>
    </citation>
    <scope>NUCLEOTIDE SEQUENCE</scope>
    <source>
        <strain evidence="1">CGMCC 1.15760</strain>
    </source>
</reference>
<dbReference type="EMBL" id="BMJT01000002">
    <property type="protein sequence ID" value="GGG13812.1"/>
    <property type="molecule type" value="Genomic_DNA"/>
</dbReference>
<dbReference type="RefSeq" id="WP_188613455.1">
    <property type="nucleotide sequence ID" value="NZ_BMJT01000002.1"/>
</dbReference>
<proteinExistence type="predicted"/>
<organism evidence="1 2">
    <name type="scientific">Lysinibacillus alkalisoli</name>
    <dbReference type="NCBI Taxonomy" id="1911548"/>
    <lineage>
        <taxon>Bacteria</taxon>
        <taxon>Bacillati</taxon>
        <taxon>Bacillota</taxon>
        <taxon>Bacilli</taxon>
        <taxon>Bacillales</taxon>
        <taxon>Bacillaceae</taxon>
        <taxon>Lysinibacillus</taxon>
    </lineage>
</organism>
<gene>
    <name evidence="1" type="ORF">GCM10007425_05130</name>
</gene>